<evidence type="ECO:0000313" key="2">
    <source>
        <dbReference type="Proteomes" id="UP000006315"/>
    </source>
</evidence>
<evidence type="ECO:0000313" key="1">
    <source>
        <dbReference type="EMBL" id="EKN68053.1"/>
    </source>
</evidence>
<dbReference type="AlphaFoldDB" id="K6DIY5"/>
<evidence type="ECO:0008006" key="3">
    <source>
        <dbReference type="Google" id="ProtNLM"/>
    </source>
</evidence>
<name>K6DIY5_SCHAZ</name>
<keyword evidence="2" id="KW-1185">Reference proteome</keyword>
<dbReference type="Proteomes" id="UP000006315">
    <property type="component" value="Unassembled WGS sequence"/>
</dbReference>
<accession>K6DIY5</accession>
<dbReference type="PATRIC" id="fig|1131731.3.peg.1255"/>
<dbReference type="EMBL" id="AJLR01000042">
    <property type="protein sequence ID" value="EKN68053.1"/>
    <property type="molecule type" value="Genomic_DNA"/>
</dbReference>
<gene>
    <name evidence="1" type="ORF">BAZO_06034</name>
</gene>
<dbReference type="RefSeq" id="WP_003330423.1">
    <property type="nucleotide sequence ID" value="NZ_AJLR01000042.1"/>
</dbReference>
<organism evidence="1 2">
    <name type="scientific">Schinkia azotoformans LMG 9581</name>
    <dbReference type="NCBI Taxonomy" id="1131731"/>
    <lineage>
        <taxon>Bacteria</taxon>
        <taxon>Bacillati</taxon>
        <taxon>Bacillota</taxon>
        <taxon>Bacilli</taxon>
        <taxon>Bacillales</taxon>
        <taxon>Bacillaceae</taxon>
        <taxon>Calidifontibacillus/Schinkia group</taxon>
        <taxon>Schinkia</taxon>
    </lineage>
</organism>
<sequence length="66" mass="8021">MTNLKVKERFYFSYSKKESDFLKEKGLFYITKAIHPQSNVCFTMWDRNEDLLTILKEFNQLHKNVN</sequence>
<protein>
    <recommendedName>
        <fullName evidence="3">DUF5659 domain-containing protein</fullName>
    </recommendedName>
</protein>
<proteinExistence type="predicted"/>
<comment type="caution">
    <text evidence="1">The sequence shown here is derived from an EMBL/GenBank/DDBJ whole genome shotgun (WGS) entry which is preliminary data.</text>
</comment>
<dbReference type="STRING" id="1131731.BAZO_06034"/>
<reference evidence="1 2" key="1">
    <citation type="journal article" date="2012" name="Front. Microbiol.">
        <title>Redundancy and modularity in membrane-associated dissimilatory nitrate reduction in Bacillus.</title>
        <authorList>
            <person name="Heylen K."/>
            <person name="Keltjens J."/>
        </authorList>
    </citation>
    <scope>NUCLEOTIDE SEQUENCE [LARGE SCALE GENOMIC DNA]</scope>
    <source>
        <strain evidence="1 2">LMG 9581</strain>
    </source>
</reference>